<dbReference type="Gene3D" id="2.60.120.200">
    <property type="match status" value="1"/>
</dbReference>
<proteinExistence type="predicted"/>
<dbReference type="Gene3D" id="2.60.40.1740">
    <property type="entry name" value="hypothetical protein (bacova_03559)"/>
    <property type="match status" value="1"/>
</dbReference>
<dbReference type="PROSITE" id="PS51257">
    <property type="entry name" value="PROKAR_LIPOPROTEIN"/>
    <property type="match status" value="1"/>
</dbReference>
<dbReference type="RefSeq" id="WP_009412306.1">
    <property type="nucleotide sequence ID" value="NZ_CP022022.1"/>
</dbReference>
<keyword evidence="3" id="KW-1185">Reference proteome</keyword>
<evidence type="ECO:0000259" key="1">
    <source>
        <dbReference type="Pfam" id="PF08522"/>
    </source>
</evidence>
<organism evidence="2 3">
    <name type="scientific">Capnocytophaga endodontalis</name>
    <dbReference type="NCBI Taxonomy" id="2708117"/>
    <lineage>
        <taxon>Bacteria</taxon>
        <taxon>Pseudomonadati</taxon>
        <taxon>Bacteroidota</taxon>
        <taxon>Flavobacteriia</taxon>
        <taxon>Flavobacteriales</taxon>
        <taxon>Flavobacteriaceae</taxon>
        <taxon>Capnocytophaga</taxon>
    </lineage>
</organism>
<dbReference type="GO" id="GO:0005975">
    <property type="term" value="P:carbohydrate metabolic process"/>
    <property type="evidence" value="ECO:0007669"/>
    <property type="project" value="UniProtKB-ARBA"/>
</dbReference>
<name>A0A1Z4BQY2_9FLAO</name>
<dbReference type="Pfam" id="PF08522">
    <property type="entry name" value="BT_3987-like_N"/>
    <property type="match status" value="1"/>
</dbReference>
<dbReference type="AlphaFoldDB" id="A0A1Z4BQY2"/>
<dbReference type="InterPro" id="IPR013320">
    <property type="entry name" value="ConA-like_dom_sf"/>
</dbReference>
<feature type="domain" description="BT-3987-like N-terminal" evidence="1">
    <location>
        <begin position="32"/>
        <end position="160"/>
    </location>
</feature>
<dbReference type="Pfam" id="PF13385">
    <property type="entry name" value="Laminin_G_3"/>
    <property type="match status" value="1"/>
</dbReference>
<accession>A0A1Z4BQY2</accession>
<reference evidence="3" key="1">
    <citation type="submission" date="2017-06" db="EMBL/GenBank/DDBJ databases">
        <title>Complete genome sequence of Capnocytophaga sp. KCOM 1579 (=ChDC OS43) isolated from a human refractory periapical abscess lesion.</title>
        <authorList>
            <person name="Kook J.-K."/>
            <person name="Park S.-N."/>
            <person name="Lim Y.K."/>
            <person name="Roh H."/>
        </authorList>
    </citation>
    <scope>NUCLEOTIDE SEQUENCE [LARGE SCALE GENOMIC DNA]</scope>
    <source>
        <strain evidence="3">ChDC OS43</strain>
    </source>
</reference>
<evidence type="ECO:0000313" key="3">
    <source>
        <dbReference type="Proteomes" id="UP000197007"/>
    </source>
</evidence>
<dbReference type="EMBL" id="CP022022">
    <property type="protein sequence ID" value="ASF43680.1"/>
    <property type="molecule type" value="Genomic_DNA"/>
</dbReference>
<dbReference type="GO" id="GO:0004553">
    <property type="term" value="F:hydrolase activity, hydrolyzing O-glycosyl compounds"/>
    <property type="evidence" value="ECO:0007669"/>
    <property type="project" value="UniProtKB-ARBA"/>
</dbReference>
<sequence>MKKICILSLAALVWSACEKLPNTDGITPQKVVLFDNAAVTTIKVKDDSGSSAPTEVKVRLANPIAEDTYYQVSLDKSAITAYNQANKVDYDLVPANTLAMSYTDQGVTKTATTLVVRVPKGQQVSAGKLQFNIGALVDANGQKLSGANNYAVALKLTPMNGTVIVQNNRKNALFLLSRSFKTKVAHLRNKAFHAIYGQNTGKQESGKTYANDVKLTAWTMQYSIAPINASRNAGLMYPNGRASSDSALYNVLYGGSFLFMNGGLKLGFNTDKGKNFKFQEVTGHPSADKWYHVAVTYEELEGRAYLKMYVNGELMFDSAAPAKINDFPILCFGNGNLDAYVREMRLWSKALTQGQVAATQNFVKPDSDGLELYIPYNEDPYVEENGQKVVKNASTNPNKKLPEKWYIHTINGEVKLPTVDYNTEVEF</sequence>
<gene>
    <name evidence="2" type="ORF">CBG49_11660</name>
</gene>
<protein>
    <recommendedName>
        <fullName evidence="1">BT-3987-like N-terminal domain-containing protein</fullName>
    </recommendedName>
</protein>
<evidence type="ECO:0000313" key="2">
    <source>
        <dbReference type="EMBL" id="ASF43680.1"/>
    </source>
</evidence>
<dbReference type="Proteomes" id="UP000197007">
    <property type="component" value="Chromosome"/>
</dbReference>
<dbReference type="KEGG" id="capn:CBG49_11660"/>
<dbReference type="InterPro" id="IPR013728">
    <property type="entry name" value="BT_3987-like_N"/>
</dbReference>
<dbReference type="SUPFAM" id="SSF49899">
    <property type="entry name" value="Concanavalin A-like lectins/glucanases"/>
    <property type="match status" value="1"/>
</dbReference>